<evidence type="ECO:0000256" key="1">
    <source>
        <dbReference type="SAM" id="Phobius"/>
    </source>
</evidence>
<evidence type="ECO:0000313" key="3">
    <source>
        <dbReference type="Proteomes" id="UP000192674"/>
    </source>
</evidence>
<dbReference type="EMBL" id="FWXV01000001">
    <property type="protein sequence ID" value="SMC66641.1"/>
    <property type="molecule type" value="Genomic_DNA"/>
</dbReference>
<sequence length="68" mass="7275">MRVMEPRVRVAGYRAVLPCCSNGIVVSEASEGASAPGWRRLWIIAAAVLLGAAAMMITRARPSTFTRA</sequence>
<proteinExistence type="predicted"/>
<keyword evidence="3" id="KW-1185">Reference proteome</keyword>
<accession>A0A1W2B1N9</accession>
<organism evidence="2 3">
    <name type="scientific">Kibdelosporangium aridum</name>
    <dbReference type="NCBI Taxonomy" id="2030"/>
    <lineage>
        <taxon>Bacteria</taxon>
        <taxon>Bacillati</taxon>
        <taxon>Actinomycetota</taxon>
        <taxon>Actinomycetes</taxon>
        <taxon>Pseudonocardiales</taxon>
        <taxon>Pseudonocardiaceae</taxon>
        <taxon>Kibdelosporangium</taxon>
    </lineage>
</organism>
<dbReference type="Proteomes" id="UP000192674">
    <property type="component" value="Unassembled WGS sequence"/>
</dbReference>
<keyword evidence="1" id="KW-0472">Membrane</keyword>
<gene>
    <name evidence="2" type="ORF">SAMN05661093_01310</name>
</gene>
<evidence type="ECO:0000313" key="2">
    <source>
        <dbReference type="EMBL" id="SMC66641.1"/>
    </source>
</evidence>
<keyword evidence="1" id="KW-0812">Transmembrane</keyword>
<name>A0A1W2B1N9_KIBAR</name>
<protein>
    <submittedName>
        <fullName evidence="2">Uncharacterized protein</fullName>
    </submittedName>
</protein>
<dbReference type="RefSeq" id="WP_143446154.1">
    <property type="nucleotide sequence ID" value="NZ_FWXV01000001.1"/>
</dbReference>
<reference evidence="2 3" key="1">
    <citation type="submission" date="2017-04" db="EMBL/GenBank/DDBJ databases">
        <authorList>
            <person name="Afonso C.L."/>
            <person name="Miller P.J."/>
            <person name="Scott M.A."/>
            <person name="Spackman E."/>
            <person name="Goraichik I."/>
            <person name="Dimitrov K.M."/>
            <person name="Suarez D.L."/>
            <person name="Swayne D.E."/>
        </authorList>
    </citation>
    <scope>NUCLEOTIDE SEQUENCE [LARGE SCALE GENOMIC DNA]</scope>
    <source>
        <strain evidence="2 3">DSM 43828</strain>
    </source>
</reference>
<feature type="transmembrane region" description="Helical" evidence="1">
    <location>
        <begin position="41"/>
        <end position="58"/>
    </location>
</feature>
<keyword evidence="1" id="KW-1133">Transmembrane helix</keyword>
<dbReference type="AlphaFoldDB" id="A0A1W2B1N9"/>